<dbReference type="EMBL" id="JARJCN010000056">
    <property type="protein sequence ID" value="KAJ7080161.1"/>
    <property type="molecule type" value="Genomic_DNA"/>
</dbReference>
<name>A0AAD6TUU0_9AGAR</name>
<dbReference type="AlphaFoldDB" id="A0AAD6TUU0"/>
<gene>
    <name evidence="2" type="ORF">B0H15DRAFT_765531</name>
</gene>
<protein>
    <submittedName>
        <fullName evidence="2">Uncharacterized protein</fullName>
    </submittedName>
</protein>
<dbReference type="Proteomes" id="UP001222325">
    <property type="component" value="Unassembled WGS sequence"/>
</dbReference>
<reference evidence="2" key="1">
    <citation type="submission" date="2023-03" db="EMBL/GenBank/DDBJ databases">
        <title>Massive genome expansion in bonnet fungi (Mycena s.s.) driven by repeated elements and novel gene families across ecological guilds.</title>
        <authorList>
            <consortium name="Lawrence Berkeley National Laboratory"/>
            <person name="Harder C.B."/>
            <person name="Miyauchi S."/>
            <person name="Viragh M."/>
            <person name="Kuo A."/>
            <person name="Thoen E."/>
            <person name="Andreopoulos B."/>
            <person name="Lu D."/>
            <person name="Skrede I."/>
            <person name="Drula E."/>
            <person name="Henrissat B."/>
            <person name="Morin E."/>
            <person name="Kohler A."/>
            <person name="Barry K."/>
            <person name="LaButti K."/>
            <person name="Morin E."/>
            <person name="Salamov A."/>
            <person name="Lipzen A."/>
            <person name="Mereny Z."/>
            <person name="Hegedus B."/>
            <person name="Baldrian P."/>
            <person name="Stursova M."/>
            <person name="Weitz H."/>
            <person name="Taylor A."/>
            <person name="Grigoriev I.V."/>
            <person name="Nagy L.G."/>
            <person name="Martin F."/>
            <person name="Kauserud H."/>
        </authorList>
    </citation>
    <scope>NUCLEOTIDE SEQUENCE</scope>
    <source>
        <strain evidence="2">CBHHK173m</strain>
    </source>
</reference>
<evidence type="ECO:0000313" key="3">
    <source>
        <dbReference type="Proteomes" id="UP001222325"/>
    </source>
</evidence>
<feature type="non-terminal residue" evidence="2">
    <location>
        <position position="96"/>
    </location>
</feature>
<organism evidence="2 3">
    <name type="scientific">Mycena belliarum</name>
    <dbReference type="NCBI Taxonomy" id="1033014"/>
    <lineage>
        <taxon>Eukaryota</taxon>
        <taxon>Fungi</taxon>
        <taxon>Dikarya</taxon>
        <taxon>Basidiomycota</taxon>
        <taxon>Agaricomycotina</taxon>
        <taxon>Agaricomycetes</taxon>
        <taxon>Agaricomycetidae</taxon>
        <taxon>Agaricales</taxon>
        <taxon>Marasmiineae</taxon>
        <taxon>Mycenaceae</taxon>
        <taxon>Mycena</taxon>
    </lineage>
</organism>
<proteinExistence type="predicted"/>
<evidence type="ECO:0000313" key="2">
    <source>
        <dbReference type="EMBL" id="KAJ7080161.1"/>
    </source>
</evidence>
<sequence length="96" mass="11150">MSYSRYLVDIVQLFKVQLMGWPTEIPFVNPSQLGTIDRVRRIADGLRNGQIYWVQLQPDEVADVDAEVQRRRNSGTLSKPRKPHNDAGKKRRRNDS</sequence>
<feature type="compositionally biased region" description="Basic and acidic residues" evidence="1">
    <location>
        <begin position="83"/>
        <end position="96"/>
    </location>
</feature>
<comment type="caution">
    <text evidence="2">The sequence shown here is derived from an EMBL/GenBank/DDBJ whole genome shotgun (WGS) entry which is preliminary data.</text>
</comment>
<accession>A0AAD6TUU0</accession>
<evidence type="ECO:0000256" key="1">
    <source>
        <dbReference type="SAM" id="MobiDB-lite"/>
    </source>
</evidence>
<feature type="region of interest" description="Disordered" evidence="1">
    <location>
        <begin position="67"/>
        <end position="96"/>
    </location>
</feature>
<keyword evidence="3" id="KW-1185">Reference proteome</keyword>